<dbReference type="SUPFAM" id="SSF52540">
    <property type="entry name" value="P-loop containing nucleoside triphosphate hydrolases"/>
    <property type="match status" value="1"/>
</dbReference>
<evidence type="ECO:0000313" key="10">
    <source>
        <dbReference type="EMBL" id="WRY35743.1"/>
    </source>
</evidence>
<dbReference type="PROSITE" id="PS00211">
    <property type="entry name" value="ABC_TRANSPORTER_1"/>
    <property type="match status" value="1"/>
</dbReference>
<keyword evidence="6 10" id="KW-0067">ATP-binding</keyword>
<evidence type="ECO:0000256" key="3">
    <source>
        <dbReference type="ARBA" id="ARBA00022448"/>
    </source>
</evidence>
<proteinExistence type="inferred from homology"/>
<dbReference type="PROSITE" id="PS50893">
    <property type="entry name" value="ABC_TRANSPORTER_2"/>
    <property type="match status" value="1"/>
</dbReference>
<organism evidence="10 11">
    <name type="scientific">Thioclava litoralis</name>
    <dbReference type="NCBI Taxonomy" id="3076557"/>
    <lineage>
        <taxon>Bacteria</taxon>
        <taxon>Pseudomonadati</taxon>
        <taxon>Pseudomonadota</taxon>
        <taxon>Alphaproteobacteria</taxon>
        <taxon>Rhodobacterales</taxon>
        <taxon>Paracoccaceae</taxon>
        <taxon>Thioclava</taxon>
    </lineage>
</organism>
<dbReference type="InterPro" id="IPR003593">
    <property type="entry name" value="AAA+_ATPase"/>
</dbReference>
<dbReference type="SMART" id="SM00382">
    <property type="entry name" value="AAA"/>
    <property type="match status" value="1"/>
</dbReference>
<dbReference type="InterPro" id="IPR027417">
    <property type="entry name" value="P-loop_NTPase"/>
</dbReference>
<evidence type="ECO:0000256" key="4">
    <source>
        <dbReference type="ARBA" id="ARBA00022475"/>
    </source>
</evidence>
<feature type="domain" description="ABC transporter" evidence="9">
    <location>
        <begin position="2"/>
        <end position="244"/>
    </location>
</feature>
<evidence type="ECO:0000256" key="7">
    <source>
        <dbReference type="ARBA" id="ARBA00023136"/>
    </source>
</evidence>
<comment type="subcellular location">
    <subcellularLocation>
        <location evidence="1">Cell inner membrane</location>
        <topology evidence="1">Peripheral membrane protein</topology>
    </subcellularLocation>
</comment>
<comment type="similarity">
    <text evidence="2">Belongs to the ABC transporter superfamily.</text>
</comment>
<keyword evidence="10" id="KW-0614">Plasmid</keyword>
<dbReference type="Gene3D" id="3.40.50.300">
    <property type="entry name" value="P-loop containing nucleotide triphosphate hydrolases"/>
    <property type="match status" value="1"/>
</dbReference>
<keyword evidence="11" id="KW-1185">Reference proteome</keyword>
<evidence type="ECO:0000256" key="6">
    <source>
        <dbReference type="ARBA" id="ARBA00022840"/>
    </source>
</evidence>
<sequence length="267" mass="28811">MLHIDNLSIRFGDVCATHRISLSVAKGETLGIVGESGSGKSMLALATIGLLPAKARATGRILFDGTDLLGLPDKALDAYRGARIGMIFQEPMSALNPAMTIGRQITEGMRLSGLSRAAARSHALGLLDRVQIPQSRARSYPHELSGGQRQRVCIAIALARQPDLLIADEPTTALDTTVQADILDLLDSLRREFGLTMLFISHDLGVINCIADRVMVMYRGTHVETGPTAQVLHAPAQDYTKRLIAALPRRQPPRQPRRTAAPQSPAS</sequence>
<accession>A0ABZ1E4W1</accession>
<feature type="compositionally biased region" description="Low complexity" evidence="8">
    <location>
        <begin position="258"/>
        <end position="267"/>
    </location>
</feature>
<dbReference type="GO" id="GO:0005524">
    <property type="term" value="F:ATP binding"/>
    <property type="evidence" value="ECO:0007669"/>
    <property type="project" value="UniProtKB-KW"/>
</dbReference>
<dbReference type="CDD" id="cd03257">
    <property type="entry name" value="ABC_NikE_OppD_transporters"/>
    <property type="match status" value="1"/>
</dbReference>
<evidence type="ECO:0000313" key="11">
    <source>
        <dbReference type="Proteomes" id="UP001623290"/>
    </source>
</evidence>
<evidence type="ECO:0000256" key="2">
    <source>
        <dbReference type="ARBA" id="ARBA00005417"/>
    </source>
</evidence>
<evidence type="ECO:0000256" key="5">
    <source>
        <dbReference type="ARBA" id="ARBA00022741"/>
    </source>
</evidence>
<dbReference type="Pfam" id="PF00005">
    <property type="entry name" value="ABC_tran"/>
    <property type="match status" value="1"/>
</dbReference>
<dbReference type="RefSeq" id="WP_330629486.1">
    <property type="nucleotide sequence ID" value="NZ_CP135445.1"/>
</dbReference>
<evidence type="ECO:0000256" key="1">
    <source>
        <dbReference type="ARBA" id="ARBA00004417"/>
    </source>
</evidence>
<keyword evidence="5" id="KW-0547">Nucleotide-binding</keyword>
<dbReference type="PANTHER" id="PTHR43297">
    <property type="entry name" value="OLIGOPEPTIDE TRANSPORT ATP-BINDING PROTEIN APPD"/>
    <property type="match status" value="1"/>
</dbReference>
<keyword evidence="7" id="KW-0472">Membrane</keyword>
<dbReference type="PANTHER" id="PTHR43297:SF2">
    <property type="entry name" value="DIPEPTIDE TRANSPORT ATP-BINDING PROTEIN DPPD"/>
    <property type="match status" value="1"/>
</dbReference>
<keyword evidence="4" id="KW-1003">Cell membrane</keyword>
<dbReference type="InterPro" id="IPR003439">
    <property type="entry name" value="ABC_transporter-like_ATP-bd"/>
</dbReference>
<evidence type="ECO:0000256" key="8">
    <source>
        <dbReference type="SAM" id="MobiDB-lite"/>
    </source>
</evidence>
<dbReference type="EMBL" id="CP135445">
    <property type="protein sequence ID" value="WRY35743.1"/>
    <property type="molecule type" value="Genomic_DNA"/>
</dbReference>
<gene>
    <name evidence="10" type="ORF">RPE78_16045</name>
</gene>
<protein>
    <submittedName>
        <fullName evidence="10">ABC transporter ATP-binding protein</fullName>
    </submittedName>
</protein>
<name>A0ABZ1E4W1_9RHOB</name>
<geneLocation type="plasmid" evidence="10 11">
    <name>unnamed2</name>
</geneLocation>
<feature type="region of interest" description="Disordered" evidence="8">
    <location>
        <begin position="248"/>
        <end position="267"/>
    </location>
</feature>
<dbReference type="InterPro" id="IPR017871">
    <property type="entry name" value="ABC_transporter-like_CS"/>
</dbReference>
<keyword evidence="3" id="KW-0813">Transport</keyword>
<evidence type="ECO:0000259" key="9">
    <source>
        <dbReference type="PROSITE" id="PS50893"/>
    </source>
</evidence>
<dbReference type="InterPro" id="IPR050388">
    <property type="entry name" value="ABC_Ni/Peptide_Import"/>
</dbReference>
<reference evidence="10 11" key="1">
    <citation type="submission" date="2023-09" db="EMBL/GenBank/DDBJ databases">
        <title>Thioclava shenzhenensis sp. nov., a multidrug resistant bacteria-antagonizing species isolated from coastal seawater.</title>
        <authorList>
            <person name="Long M."/>
        </authorList>
    </citation>
    <scope>NUCLEOTIDE SEQUENCE [LARGE SCALE GENOMIC DNA]</scope>
    <source>
        <strain evidence="10 11">FTW29</strain>
        <plasmid evidence="10 11">unnamed2</plasmid>
    </source>
</reference>
<dbReference type="Proteomes" id="UP001623290">
    <property type="component" value="Plasmid unnamed2"/>
</dbReference>